<name>A0ABD2W5L1_9HYME</name>
<evidence type="ECO:0000313" key="1">
    <source>
        <dbReference type="EMBL" id="KAL3388372.1"/>
    </source>
</evidence>
<evidence type="ECO:0000313" key="2">
    <source>
        <dbReference type="Proteomes" id="UP001627154"/>
    </source>
</evidence>
<proteinExistence type="predicted"/>
<dbReference type="EMBL" id="JBJJXI010000134">
    <property type="protein sequence ID" value="KAL3388372.1"/>
    <property type="molecule type" value="Genomic_DNA"/>
</dbReference>
<gene>
    <name evidence="1" type="ORF">TKK_016601</name>
</gene>
<dbReference type="Proteomes" id="UP001627154">
    <property type="component" value="Unassembled WGS sequence"/>
</dbReference>
<sequence length="94" mass="10467">MATLTTWPRLAIFDVPNSFSEDKVLRALVGQNGDVLGNRSEAEIRALVKFKFKRGSKEIGKTSYLALKADPGIREVLIKAKRVYLGIMRCRVGS</sequence>
<comment type="caution">
    <text evidence="1">The sequence shown here is derived from an EMBL/GenBank/DDBJ whole genome shotgun (WGS) entry which is preliminary data.</text>
</comment>
<keyword evidence="2" id="KW-1185">Reference proteome</keyword>
<dbReference type="AlphaFoldDB" id="A0ABD2W5L1"/>
<organism evidence="1 2">
    <name type="scientific">Trichogramma kaykai</name>
    <dbReference type="NCBI Taxonomy" id="54128"/>
    <lineage>
        <taxon>Eukaryota</taxon>
        <taxon>Metazoa</taxon>
        <taxon>Ecdysozoa</taxon>
        <taxon>Arthropoda</taxon>
        <taxon>Hexapoda</taxon>
        <taxon>Insecta</taxon>
        <taxon>Pterygota</taxon>
        <taxon>Neoptera</taxon>
        <taxon>Endopterygota</taxon>
        <taxon>Hymenoptera</taxon>
        <taxon>Apocrita</taxon>
        <taxon>Proctotrupomorpha</taxon>
        <taxon>Chalcidoidea</taxon>
        <taxon>Trichogrammatidae</taxon>
        <taxon>Trichogramma</taxon>
    </lineage>
</organism>
<reference evidence="1 2" key="1">
    <citation type="journal article" date="2024" name="bioRxiv">
        <title>A reference genome for Trichogramma kaykai: A tiny desert-dwelling parasitoid wasp with competing sex-ratio distorters.</title>
        <authorList>
            <person name="Culotta J."/>
            <person name="Lindsey A.R."/>
        </authorList>
    </citation>
    <scope>NUCLEOTIDE SEQUENCE [LARGE SCALE GENOMIC DNA]</scope>
    <source>
        <strain evidence="1 2">KSX58</strain>
    </source>
</reference>
<protein>
    <submittedName>
        <fullName evidence="1">Uncharacterized protein</fullName>
    </submittedName>
</protein>
<accession>A0ABD2W5L1</accession>